<organism evidence="3 4">
    <name type="scientific">Novosphingobium album</name>
    <name type="common">ex Hu et al. 2023</name>
    <dbReference type="NCBI Taxonomy" id="2930093"/>
    <lineage>
        <taxon>Bacteria</taxon>
        <taxon>Pseudomonadati</taxon>
        <taxon>Pseudomonadota</taxon>
        <taxon>Alphaproteobacteria</taxon>
        <taxon>Sphingomonadales</taxon>
        <taxon>Sphingomonadaceae</taxon>
        <taxon>Novosphingobium</taxon>
    </lineage>
</organism>
<dbReference type="Gene3D" id="2.60.120.10">
    <property type="entry name" value="Jelly Rolls"/>
    <property type="match status" value="1"/>
</dbReference>
<dbReference type="Proteomes" id="UP001162880">
    <property type="component" value="Unassembled WGS sequence"/>
</dbReference>
<dbReference type="EMBL" id="JALHLE010000013">
    <property type="protein sequence ID" value="MCJ2179001.1"/>
    <property type="molecule type" value="Genomic_DNA"/>
</dbReference>
<dbReference type="InterPro" id="IPR013096">
    <property type="entry name" value="Cupin_2"/>
</dbReference>
<evidence type="ECO:0000313" key="4">
    <source>
        <dbReference type="Proteomes" id="UP001162880"/>
    </source>
</evidence>
<proteinExistence type="predicted"/>
<dbReference type="CDD" id="cd02208">
    <property type="entry name" value="cupin_RmlC-like"/>
    <property type="match status" value="1"/>
</dbReference>
<evidence type="ECO:0000259" key="2">
    <source>
        <dbReference type="Pfam" id="PF07883"/>
    </source>
</evidence>
<reference evidence="3" key="1">
    <citation type="submission" date="2022-03" db="EMBL/GenBank/DDBJ databases">
        <title>Identification of a novel bacterium isolated from mangrove sediments.</title>
        <authorList>
            <person name="Pan X."/>
        </authorList>
    </citation>
    <scope>NUCLEOTIDE SEQUENCE</scope>
    <source>
        <strain evidence="3">B2580</strain>
    </source>
</reference>
<name>A0ABT0B1P8_9SPHN</name>
<protein>
    <submittedName>
        <fullName evidence="3">Cupin domain-containing protein</fullName>
    </submittedName>
</protein>
<accession>A0ABT0B1P8</accession>
<dbReference type="InterPro" id="IPR011051">
    <property type="entry name" value="RmlC_Cupin_sf"/>
</dbReference>
<feature type="signal peptide" evidence="1">
    <location>
        <begin position="1"/>
        <end position="20"/>
    </location>
</feature>
<feature type="domain" description="Cupin type-2" evidence="2">
    <location>
        <begin position="64"/>
        <end position="131"/>
    </location>
</feature>
<evidence type="ECO:0000313" key="3">
    <source>
        <dbReference type="EMBL" id="MCJ2179001.1"/>
    </source>
</evidence>
<dbReference type="Pfam" id="PF07883">
    <property type="entry name" value="Cupin_2"/>
    <property type="match status" value="1"/>
</dbReference>
<dbReference type="SUPFAM" id="SSF51182">
    <property type="entry name" value="RmlC-like cupins"/>
    <property type="match status" value="1"/>
</dbReference>
<gene>
    <name evidence="3" type="ORF">MTR64_10525</name>
</gene>
<feature type="chain" id="PRO_5047528836" evidence="1">
    <location>
        <begin position="21"/>
        <end position="148"/>
    </location>
</feature>
<dbReference type="RefSeq" id="WP_243993555.1">
    <property type="nucleotide sequence ID" value="NZ_JALHLE010000013.1"/>
</dbReference>
<keyword evidence="1" id="KW-0732">Signal</keyword>
<comment type="caution">
    <text evidence="3">The sequence shown here is derived from an EMBL/GenBank/DDBJ whole genome shotgun (WGS) entry which is preliminary data.</text>
</comment>
<evidence type="ECO:0000256" key="1">
    <source>
        <dbReference type="SAM" id="SignalP"/>
    </source>
</evidence>
<dbReference type="InterPro" id="IPR014710">
    <property type="entry name" value="RmlC-like_jellyroll"/>
</dbReference>
<keyword evidence="4" id="KW-1185">Reference proteome</keyword>
<sequence length="148" mass="15870">MRRIAATGILALMTAQPASAQEGGMEGTPSPAVIDQSNAEHYVWGGVNDGWHLLKRRDLSIIRERMVPGGAEVPHRHAKSRQFFQVLAGELSIRTETGMLTIKAGQGAEIAPGLLHQAINGTNEPAEFLVVSMPPSHGDRIEGSFPTP</sequence>